<comment type="caution">
    <text evidence="2">The sequence shown here is derived from an EMBL/GenBank/DDBJ whole genome shotgun (WGS) entry which is preliminary data.</text>
</comment>
<feature type="signal peptide" evidence="1">
    <location>
        <begin position="1"/>
        <end position="18"/>
    </location>
</feature>
<reference evidence="2 3" key="1">
    <citation type="submission" date="2021-03" db="EMBL/GenBank/DDBJ databases">
        <title>Sequencing the genomes of 1000 actinobacteria strains.</title>
        <authorList>
            <person name="Klenk H.-P."/>
        </authorList>
    </citation>
    <scope>NUCLEOTIDE SEQUENCE [LARGE SCALE GENOMIC DNA]</scope>
    <source>
        <strain evidence="2 3">DSM 46670</strain>
    </source>
</reference>
<name>A0ABS4TFP4_9PSEU</name>
<feature type="chain" id="PRO_5045559636" description="DUF3558 domain-containing protein" evidence="1">
    <location>
        <begin position="19"/>
        <end position="316"/>
    </location>
</feature>
<organism evidence="2 3">
    <name type="scientific">Kibdelosporangium banguiense</name>
    <dbReference type="NCBI Taxonomy" id="1365924"/>
    <lineage>
        <taxon>Bacteria</taxon>
        <taxon>Bacillati</taxon>
        <taxon>Actinomycetota</taxon>
        <taxon>Actinomycetes</taxon>
        <taxon>Pseudonocardiales</taxon>
        <taxon>Pseudonocardiaceae</taxon>
        <taxon>Kibdelosporangium</taxon>
    </lineage>
</organism>
<protein>
    <recommendedName>
        <fullName evidence="4">DUF3558 domain-containing protein</fullName>
    </recommendedName>
</protein>
<keyword evidence="1" id="KW-0732">Signal</keyword>
<evidence type="ECO:0008006" key="4">
    <source>
        <dbReference type="Google" id="ProtNLM"/>
    </source>
</evidence>
<dbReference type="Proteomes" id="UP001519332">
    <property type="component" value="Unassembled WGS sequence"/>
</dbReference>
<sequence length="316" mass="33510">MSRSARIWLATALVTALAGCAGQVDLSKTVTPRTTVKASGSFEDEALRMVEPCGLLTDQVVDSIGKKRSSSNTNRSGYSECSMTITDKATEKQTINLTIKVGAGLLGAPKQTSKSIRGLGVFETSASSSCTQSAITNKETGITAQVFWEGGDTCGSATKLLESAIRQIAGNPPVYQDTPGSLVKLEPCAAIDDATARTIFGAAASKTPYGIRSCLYQADLTVVALDYTIDSDPYTSNSARGAVRVDVTDKIKGAAQYRSIISQKRCVIEWVHRALSGNRNENVRVAFERTPEDPKEDPCAKTLEAARAVAGKLAKS</sequence>
<dbReference type="PROSITE" id="PS51257">
    <property type="entry name" value="PROKAR_LIPOPROTEIN"/>
    <property type="match status" value="1"/>
</dbReference>
<accession>A0ABS4TFP4</accession>
<evidence type="ECO:0000256" key="1">
    <source>
        <dbReference type="SAM" id="SignalP"/>
    </source>
</evidence>
<dbReference type="EMBL" id="JAGINW010000001">
    <property type="protein sequence ID" value="MBP2323236.1"/>
    <property type="molecule type" value="Genomic_DNA"/>
</dbReference>
<evidence type="ECO:0000313" key="2">
    <source>
        <dbReference type="EMBL" id="MBP2323236.1"/>
    </source>
</evidence>
<gene>
    <name evidence="2" type="ORF">JOF56_003621</name>
</gene>
<evidence type="ECO:0000313" key="3">
    <source>
        <dbReference type="Proteomes" id="UP001519332"/>
    </source>
</evidence>
<keyword evidence="3" id="KW-1185">Reference proteome</keyword>
<dbReference type="RefSeq" id="WP_209639300.1">
    <property type="nucleotide sequence ID" value="NZ_JAGINW010000001.1"/>
</dbReference>
<proteinExistence type="predicted"/>